<evidence type="ECO:0000313" key="2">
    <source>
        <dbReference type="Proteomes" id="UP000589620"/>
    </source>
</evidence>
<reference evidence="1 2" key="1">
    <citation type="submission" date="2020-07" db="EMBL/GenBank/DDBJ databases">
        <title>Sequencing the genomes of 1000 actinobacteria strains.</title>
        <authorList>
            <person name="Klenk H.-P."/>
        </authorList>
    </citation>
    <scope>NUCLEOTIDE SEQUENCE [LARGE SCALE GENOMIC DNA]</scope>
    <source>
        <strain evidence="1 2">DSM 23871</strain>
    </source>
</reference>
<proteinExistence type="predicted"/>
<dbReference type="RefSeq" id="WP_179457239.1">
    <property type="nucleotide sequence ID" value="NZ_BAAAPX010000001.1"/>
</dbReference>
<keyword evidence="2" id="KW-1185">Reference proteome</keyword>
<dbReference type="EMBL" id="JACCBJ010000001">
    <property type="protein sequence ID" value="NYD75245.1"/>
    <property type="molecule type" value="Genomic_DNA"/>
</dbReference>
<organism evidence="1 2">
    <name type="scientific">Leifsonia soli</name>
    <dbReference type="NCBI Taxonomy" id="582665"/>
    <lineage>
        <taxon>Bacteria</taxon>
        <taxon>Bacillati</taxon>
        <taxon>Actinomycetota</taxon>
        <taxon>Actinomycetes</taxon>
        <taxon>Micrococcales</taxon>
        <taxon>Microbacteriaceae</taxon>
        <taxon>Leifsonia</taxon>
    </lineage>
</organism>
<accession>A0A852T2Z4</accession>
<gene>
    <name evidence="1" type="ORF">BJ963_002764</name>
</gene>
<sequence>MKRRSRDWALEYQRARGEPLSAEQADYLVESGEFTRESLESAQAAIARGELAEAERATRQAGIDASLIVEAVARRLGISVAQVDKRREDGELFAFVFAGDTLYPTWQFTDDPRHPVLSGLSCVLRAIPEDWHPAGVLAFMTTPKSSLQVSDKQLSPEQWLLRGGDPRAVTAILESFLMS</sequence>
<evidence type="ECO:0000313" key="1">
    <source>
        <dbReference type="EMBL" id="NYD75245.1"/>
    </source>
</evidence>
<comment type="caution">
    <text evidence="1">The sequence shown here is derived from an EMBL/GenBank/DDBJ whole genome shotgun (WGS) entry which is preliminary data.</text>
</comment>
<protein>
    <submittedName>
        <fullName evidence="1">Uncharacterized protein</fullName>
    </submittedName>
</protein>
<dbReference type="AlphaFoldDB" id="A0A852T2Z4"/>
<dbReference type="Proteomes" id="UP000589620">
    <property type="component" value="Unassembled WGS sequence"/>
</dbReference>
<name>A0A852T2Z4_9MICO</name>